<dbReference type="AlphaFoldDB" id="A0A0F9SR10"/>
<accession>A0A0F9SR10</accession>
<evidence type="ECO:0000313" key="1">
    <source>
        <dbReference type="EMBL" id="KKN39416.1"/>
    </source>
</evidence>
<name>A0A0F9SR10_9ZZZZ</name>
<proteinExistence type="predicted"/>
<gene>
    <name evidence="1" type="ORF">LCGC14_0743700</name>
</gene>
<reference evidence="1" key="1">
    <citation type="journal article" date="2015" name="Nature">
        <title>Complex archaea that bridge the gap between prokaryotes and eukaryotes.</title>
        <authorList>
            <person name="Spang A."/>
            <person name="Saw J.H."/>
            <person name="Jorgensen S.L."/>
            <person name="Zaremba-Niedzwiedzka K."/>
            <person name="Martijn J."/>
            <person name="Lind A.E."/>
            <person name="van Eijk R."/>
            <person name="Schleper C."/>
            <person name="Guy L."/>
            <person name="Ettema T.J."/>
        </authorList>
    </citation>
    <scope>NUCLEOTIDE SEQUENCE</scope>
</reference>
<protein>
    <submittedName>
        <fullName evidence="1">Uncharacterized protein</fullName>
    </submittedName>
</protein>
<organism evidence="1">
    <name type="scientific">marine sediment metagenome</name>
    <dbReference type="NCBI Taxonomy" id="412755"/>
    <lineage>
        <taxon>unclassified sequences</taxon>
        <taxon>metagenomes</taxon>
        <taxon>ecological metagenomes</taxon>
    </lineage>
</organism>
<sequence>MKAKPLTKAEREWIHNLQNVLNECPSNRLGAYTIGDPCLSFYDSRFETQINNILSSGNIDFCSAVDELGADLGQLQMPFPVHSTAG</sequence>
<dbReference type="EMBL" id="LAZR01001766">
    <property type="protein sequence ID" value="KKN39416.1"/>
    <property type="molecule type" value="Genomic_DNA"/>
</dbReference>
<comment type="caution">
    <text evidence="1">The sequence shown here is derived from an EMBL/GenBank/DDBJ whole genome shotgun (WGS) entry which is preliminary data.</text>
</comment>